<evidence type="ECO:0000256" key="2">
    <source>
        <dbReference type="SAM" id="SignalP"/>
    </source>
</evidence>
<feature type="signal peptide" evidence="2">
    <location>
        <begin position="1"/>
        <end position="28"/>
    </location>
</feature>
<dbReference type="AlphaFoldDB" id="A0A8J2RFG5"/>
<feature type="compositionally biased region" description="Polar residues" evidence="1">
    <location>
        <begin position="131"/>
        <end position="146"/>
    </location>
</feature>
<evidence type="ECO:0000313" key="4">
    <source>
        <dbReference type="EMBL" id="CAH0101866.1"/>
    </source>
</evidence>
<dbReference type="InterPro" id="IPR000072">
    <property type="entry name" value="PDGF/VEGF_dom"/>
</dbReference>
<organism evidence="4 5">
    <name type="scientific">Daphnia galeata</name>
    <dbReference type="NCBI Taxonomy" id="27404"/>
    <lineage>
        <taxon>Eukaryota</taxon>
        <taxon>Metazoa</taxon>
        <taxon>Ecdysozoa</taxon>
        <taxon>Arthropoda</taxon>
        <taxon>Crustacea</taxon>
        <taxon>Branchiopoda</taxon>
        <taxon>Diplostraca</taxon>
        <taxon>Cladocera</taxon>
        <taxon>Anomopoda</taxon>
        <taxon>Daphniidae</taxon>
        <taxon>Daphnia</taxon>
    </lineage>
</organism>
<sequence length="175" mass="19189">MADFLKSANIKLVKLLCFWLLLASPLLANPNPSTSAVKTIPLNKNLRAFNDWTCNKPQPRVVHIENLDDYVAPNVIYLPSALIIHQCDQSTGCCKTPGQICKSVETAEEKVQFAVRAISNSGSGGGDSPSTNAPVKNNKRIISNGTKRPKNEKKMMITLTNHTRCECVGKVDLRV</sequence>
<gene>
    <name evidence="4" type="ORF">DGAL_LOCUS4238</name>
</gene>
<reference evidence="4" key="1">
    <citation type="submission" date="2021-11" db="EMBL/GenBank/DDBJ databases">
        <authorList>
            <person name="Schell T."/>
        </authorList>
    </citation>
    <scope>NUCLEOTIDE SEQUENCE</scope>
    <source>
        <strain evidence="4">M5</strain>
    </source>
</reference>
<feature type="chain" id="PRO_5035263709" description="Platelet-derived growth factor (PDGF) family profile domain-containing protein" evidence="2">
    <location>
        <begin position="29"/>
        <end position="175"/>
    </location>
</feature>
<keyword evidence="2" id="KW-0732">Signal</keyword>
<dbReference type="PANTHER" id="PTHR21719">
    <property type="entry name" value="FI06402P-RELATED"/>
    <property type="match status" value="1"/>
</dbReference>
<dbReference type="Proteomes" id="UP000789390">
    <property type="component" value="Unassembled WGS sequence"/>
</dbReference>
<feature type="region of interest" description="Disordered" evidence="1">
    <location>
        <begin position="119"/>
        <end position="148"/>
    </location>
</feature>
<dbReference type="GO" id="GO:0008083">
    <property type="term" value="F:growth factor activity"/>
    <property type="evidence" value="ECO:0007669"/>
    <property type="project" value="InterPro"/>
</dbReference>
<feature type="domain" description="Platelet-derived growth factor (PDGF) family profile" evidence="3">
    <location>
        <begin position="74"/>
        <end position="172"/>
    </location>
</feature>
<dbReference type="GO" id="GO:0016020">
    <property type="term" value="C:membrane"/>
    <property type="evidence" value="ECO:0007669"/>
    <property type="project" value="InterPro"/>
</dbReference>
<evidence type="ECO:0000259" key="3">
    <source>
        <dbReference type="PROSITE" id="PS50278"/>
    </source>
</evidence>
<dbReference type="Gene3D" id="2.10.90.10">
    <property type="entry name" value="Cystine-knot cytokines"/>
    <property type="match status" value="1"/>
</dbReference>
<evidence type="ECO:0000313" key="5">
    <source>
        <dbReference type="Proteomes" id="UP000789390"/>
    </source>
</evidence>
<name>A0A8J2RFG5_9CRUS</name>
<dbReference type="InterPro" id="IPR029034">
    <property type="entry name" value="Cystine-knot_cytokine"/>
</dbReference>
<evidence type="ECO:0000256" key="1">
    <source>
        <dbReference type="SAM" id="MobiDB-lite"/>
    </source>
</evidence>
<protein>
    <recommendedName>
        <fullName evidence="3">Platelet-derived growth factor (PDGF) family profile domain-containing protein</fullName>
    </recommendedName>
</protein>
<dbReference type="PROSITE" id="PS50278">
    <property type="entry name" value="PDGF_2"/>
    <property type="match status" value="1"/>
</dbReference>
<dbReference type="FunFam" id="2.10.90.10:FF:000079">
    <property type="entry name" value="Uncharacterized protein"/>
    <property type="match status" value="1"/>
</dbReference>
<dbReference type="GO" id="GO:0035099">
    <property type="term" value="P:hemocyte migration"/>
    <property type="evidence" value="ECO:0007669"/>
    <property type="project" value="TreeGrafter"/>
</dbReference>
<comment type="caution">
    <text evidence="4">The sequence shown here is derived from an EMBL/GenBank/DDBJ whole genome shotgun (WGS) entry which is preliminary data.</text>
</comment>
<dbReference type="SUPFAM" id="SSF57501">
    <property type="entry name" value="Cystine-knot cytokines"/>
    <property type="match status" value="1"/>
</dbReference>
<dbReference type="PANTHER" id="PTHR21719:SF1">
    <property type="entry name" value="FI06402P-RELATED"/>
    <property type="match status" value="1"/>
</dbReference>
<keyword evidence="5" id="KW-1185">Reference proteome</keyword>
<proteinExistence type="predicted"/>
<accession>A0A8J2RFG5</accession>
<dbReference type="OrthoDB" id="6370328at2759"/>
<dbReference type="EMBL" id="CAKKLH010000068">
    <property type="protein sequence ID" value="CAH0101866.1"/>
    <property type="molecule type" value="Genomic_DNA"/>
</dbReference>